<dbReference type="PANTHER" id="PTHR35868:SF3">
    <property type="entry name" value="DUF2804 DOMAIN-CONTAINING PROTEIN"/>
    <property type="match status" value="1"/>
</dbReference>
<reference evidence="1 2" key="1">
    <citation type="submission" date="2018-03" db="EMBL/GenBank/DDBJ databases">
        <title>Complete genome sequence and methylome analysis of Pseudomonas mendocina NEB 698.</title>
        <authorList>
            <person name="Morgan R.D."/>
        </authorList>
    </citation>
    <scope>NUCLEOTIDE SEQUENCE [LARGE SCALE GENOMIC DNA]</scope>
    <source>
        <strain evidence="1 2">NEB698</strain>
    </source>
</reference>
<dbReference type="AlphaFoldDB" id="A0A2R3QHX1"/>
<name>A0A2R3QHX1_ECTME</name>
<dbReference type="Proteomes" id="UP000238327">
    <property type="component" value="Chromosome"/>
</dbReference>
<dbReference type="RefSeq" id="WP_106736195.1">
    <property type="nucleotide sequence ID" value="NZ_CP027657.1"/>
</dbReference>
<dbReference type="Pfam" id="PF10974">
    <property type="entry name" value="DUF2804"/>
    <property type="match status" value="1"/>
</dbReference>
<evidence type="ECO:0000313" key="1">
    <source>
        <dbReference type="EMBL" id="AVO51346.1"/>
    </source>
</evidence>
<protein>
    <submittedName>
        <fullName evidence="1">DUF2804 domain-containing protein</fullName>
    </submittedName>
</protein>
<organism evidence="1 2">
    <name type="scientific">Ectopseudomonas mendocina</name>
    <name type="common">Pseudomonas mendocina</name>
    <dbReference type="NCBI Taxonomy" id="300"/>
    <lineage>
        <taxon>Bacteria</taxon>
        <taxon>Pseudomonadati</taxon>
        <taxon>Pseudomonadota</taxon>
        <taxon>Gammaproteobacteria</taxon>
        <taxon>Pseudomonadales</taxon>
        <taxon>Pseudomonadaceae</taxon>
        <taxon>Ectopseudomonas</taxon>
    </lineage>
</organism>
<dbReference type="PANTHER" id="PTHR35868">
    <property type="entry name" value="DUF2804 DOMAIN-CONTAINING PROTEIN-RELATED"/>
    <property type="match status" value="1"/>
</dbReference>
<evidence type="ECO:0000313" key="2">
    <source>
        <dbReference type="Proteomes" id="UP000238327"/>
    </source>
</evidence>
<dbReference type="OrthoDB" id="9134802at2"/>
<dbReference type="InterPro" id="IPR021243">
    <property type="entry name" value="DUF2804"/>
</dbReference>
<proteinExistence type="predicted"/>
<dbReference type="EMBL" id="CP027657">
    <property type="protein sequence ID" value="AVO51346.1"/>
    <property type="molecule type" value="Genomic_DNA"/>
</dbReference>
<gene>
    <name evidence="1" type="ORF">C7A17_00720</name>
</gene>
<sequence length="337" mass="36819">MTSIATAYTALPPQPLCDSKGRLLDDAVGWSSRPQVDCTLHGHAGRRKRWNHWCITTPQWMLSLTLADLDYLGYGAAYFLDLENGQAVAHTQFRPFALGCQLPDLPLESHAFSHSRLQLRIDEHPGRLRLTATAPDIGGQPLQVALDIQRPAHLQSVNLVAPLQGGGFHATSRQLGLPAAGSVQLGRKQYRCTPGQSFAALDFGRGVWPLNSYWQRAAFAAAGGIAGNFGSGWLEHSGLSEDALWFGGEVQLLDSPMQIERSSQAPLAPWRLDSADDSASLLFTPRQLHRACPKLGPFHANTVQWFGHYTGVLRGPKGERVPVDGALGWLGETHARW</sequence>
<accession>A0A2R3QHX1</accession>
<dbReference type="STRING" id="1001585.MDS_3156"/>